<evidence type="ECO:0000256" key="7">
    <source>
        <dbReference type="PROSITE-ProRule" id="PRU01360"/>
    </source>
</evidence>
<evidence type="ECO:0000313" key="10">
    <source>
        <dbReference type="EMBL" id="NRT19439.1"/>
    </source>
</evidence>
<feature type="domain" description="TonB-dependent receptor plug" evidence="9">
    <location>
        <begin position="116"/>
        <end position="245"/>
    </location>
</feature>
<dbReference type="InterPro" id="IPR036942">
    <property type="entry name" value="Beta-barrel_TonB_sf"/>
</dbReference>
<dbReference type="InterPro" id="IPR037066">
    <property type="entry name" value="Plug_dom_sf"/>
</dbReference>
<keyword evidence="8" id="KW-0732">Signal</keyword>
<gene>
    <name evidence="10" type="ORF">HNP98_002268</name>
</gene>
<dbReference type="SUPFAM" id="SSF56935">
    <property type="entry name" value="Porins"/>
    <property type="match status" value="1"/>
</dbReference>
<dbReference type="Pfam" id="PF13715">
    <property type="entry name" value="CarbopepD_reg_2"/>
    <property type="match status" value="1"/>
</dbReference>
<comment type="subcellular location">
    <subcellularLocation>
        <location evidence="1 7">Cell outer membrane</location>
        <topology evidence="1 7">Multi-pass membrane protein</topology>
    </subcellularLocation>
</comment>
<dbReference type="Gene3D" id="2.170.130.10">
    <property type="entry name" value="TonB-dependent receptor, plug domain"/>
    <property type="match status" value="1"/>
</dbReference>
<evidence type="ECO:0000256" key="5">
    <source>
        <dbReference type="ARBA" id="ARBA00023136"/>
    </source>
</evidence>
<evidence type="ECO:0000256" key="2">
    <source>
        <dbReference type="ARBA" id="ARBA00022448"/>
    </source>
</evidence>
<dbReference type="NCBIfam" id="TIGR04056">
    <property type="entry name" value="OMP_RagA_SusC"/>
    <property type="match status" value="1"/>
</dbReference>
<keyword evidence="6 7" id="KW-0998">Cell outer membrane</keyword>
<dbReference type="InterPro" id="IPR012910">
    <property type="entry name" value="Plug_dom"/>
</dbReference>
<evidence type="ECO:0000256" key="3">
    <source>
        <dbReference type="ARBA" id="ARBA00022452"/>
    </source>
</evidence>
<dbReference type="InterPro" id="IPR008969">
    <property type="entry name" value="CarboxyPept-like_regulatory"/>
</dbReference>
<evidence type="ECO:0000313" key="11">
    <source>
        <dbReference type="Proteomes" id="UP000779507"/>
    </source>
</evidence>
<dbReference type="RefSeq" id="WP_173810161.1">
    <property type="nucleotide sequence ID" value="NZ_JABSNP010000009.1"/>
</dbReference>
<comment type="similarity">
    <text evidence="7">Belongs to the TonB-dependent receptor family.</text>
</comment>
<organism evidence="10 11">
    <name type="scientific">Hymenobacter caeli</name>
    <dbReference type="NCBI Taxonomy" id="2735894"/>
    <lineage>
        <taxon>Bacteria</taxon>
        <taxon>Pseudomonadati</taxon>
        <taxon>Bacteroidota</taxon>
        <taxon>Cytophagia</taxon>
        <taxon>Cytophagales</taxon>
        <taxon>Hymenobacteraceae</taxon>
        <taxon>Hymenobacter</taxon>
    </lineage>
</organism>
<name>A0ABX2FQP8_9BACT</name>
<keyword evidence="4 7" id="KW-0812">Transmembrane</keyword>
<evidence type="ECO:0000256" key="1">
    <source>
        <dbReference type="ARBA" id="ARBA00004571"/>
    </source>
</evidence>
<sequence length="1063" mass="114854">MRTILLSVLALFALLTALPAAAQQRVVQGTVLDTKGDPLIGAGVRVKNTQLGTTVDAAGKFSLSVPKGSDALIVNFVGMSPQEITLGDRTQVDVVLRSDGQSLNDVVVVGYGSVKKSDLTGSVASIKRDELLVGTPLSFDRGLQGKVAGVQVSQNDGAPGSGISMQIRGVNSFGSNTQPLYVIDGVPLEVNNESQTASGATSRSDAAVLSTNVLNFLRPSDIESIEVLKDASATAIYGSRGANGVVIVTTRRGQSGADRVDVSFRSGFDQVAKRYKMLDAETYANYLNEKNFYNDKYLGTNYTDSLGGNFGVPFSGRIDQRTGFHTPVPSDFVGHSTDWQDVIFQKAPINEASVTFSGGGADKGSFAISANYVKQAGIITNSAFEQGNLRINITRNLTKWLTFETNTQASRSLNKLVKTATSFNGGDPGVIYAALRFGPTVSPSGMQLINGGTYIAPPDQLPTTNPLSYINDVKNQNLVNSIFSSNSLVFNVIPGLQLRTRLGLNYYTSGRNVYYPRTTFEGNALGGTATVSSFNQFELTSENIATYTRKFGEKSDLTAVGGFTYTKSDYNTESVNATSFLNDALQDNNLNAATKRDTYSGRGQSTLLSYLGRVNYNYAGKYLFTLTGRIDGSSKFALNKKYSQFGAAAFAWRVADEKFISDLDVFSDLKLRLSYGTSGNQAIGAYQSLARLSSASYVFNGQLVNGVYQSGLPSPNLTWETTYQSDAGIDIGLLKGRLNLTVDVYDKQTKNLLQGLTVPPDTGYGSVQINAGQVQNRGLEVALNVRAVDGKDFKWTPSGNISINRNQIVELGANKTVDFSPNISYDVRPFILEAGKAIGRIYGYQEDGIFQSTDDVLKSFPKLDGAAALALVGEVRYKDLNGDGVIDQNDREVIGNVNPKFVWGVNNTFNFKSFDAGFFFQGSVGNDIINFPKRGFDDLGSSGQSNITQSAYDNRWTPDNPNATVRRAGKDDGNPLLFSNRFVESGSYVRLKNVSLGYTFDFKQYGIRSARLYASVTNLVTITNYSGYDPEVNAYGQDPSRRGVDLGNYPTARSYSLGVNVGF</sequence>
<dbReference type="NCBIfam" id="TIGR04057">
    <property type="entry name" value="SusC_RagA_signa"/>
    <property type="match status" value="1"/>
</dbReference>
<keyword evidence="3 7" id="KW-1134">Transmembrane beta strand</keyword>
<dbReference type="Gene3D" id="2.40.170.20">
    <property type="entry name" value="TonB-dependent receptor, beta-barrel domain"/>
    <property type="match status" value="1"/>
</dbReference>
<accession>A0ABX2FQP8</accession>
<evidence type="ECO:0000256" key="4">
    <source>
        <dbReference type="ARBA" id="ARBA00022692"/>
    </source>
</evidence>
<evidence type="ECO:0000256" key="6">
    <source>
        <dbReference type="ARBA" id="ARBA00023237"/>
    </source>
</evidence>
<comment type="caution">
    <text evidence="10">The sequence shown here is derived from an EMBL/GenBank/DDBJ whole genome shotgun (WGS) entry which is preliminary data.</text>
</comment>
<protein>
    <submittedName>
        <fullName evidence="10">TonB-linked SusC/RagA family outer membrane protein</fullName>
    </submittedName>
</protein>
<dbReference type="InterPro" id="IPR023997">
    <property type="entry name" value="TonB-dep_OMP_SusC/RagA_CS"/>
</dbReference>
<dbReference type="Proteomes" id="UP000779507">
    <property type="component" value="Unassembled WGS sequence"/>
</dbReference>
<keyword evidence="5 7" id="KW-0472">Membrane</keyword>
<evidence type="ECO:0000259" key="9">
    <source>
        <dbReference type="Pfam" id="PF07715"/>
    </source>
</evidence>
<dbReference type="EMBL" id="JABSNP010000009">
    <property type="protein sequence ID" value="NRT19439.1"/>
    <property type="molecule type" value="Genomic_DNA"/>
</dbReference>
<proteinExistence type="inferred from homology"/>
<keyword evidence="11" id="KW-1185">Reference proteome</keyword>
<dbReference type="InterPro" id="IPR039426">
    <property type="entry name" value="TonB-dep_rcpt-like"/>
</dbReference>
<reference evidence="10 11" key="1">
    <citation type="submission" date="2020-05" db="EMBL/GenBank/DDBJ databases">
        <title>Genomic Encyclopedia of Type Strains, Phase IV (KMG-V): Genome sequencing to study the core and pangenomes of soil and plant-associated prokaryotes.</title>
        <authorList>
            <person name="Whitman W."/>
        </authorList>
    </citation>
    <scope>NUCLEOTIDE SEQUENCE [LARGE SCALE GENOMIC DNA]</scope>
    <source>
        <strain evidence="10 11">9A</strain>
    </source>
</reference>
<dbReference type="SUPFAM" id="SSF49464">
    <property type="entry name" value="Carboxypeptidase regulatory domain-like"/>
    <property type="match status" value="1"/>
</dbReference>
<dbReference type="Gene3D" id="2.60.40.1120">
    <property type="entry name" value="Carboxypeptidase-like, regulatory domain"/>
    <property type="match status" value="1"/>
</dbReference>
<feature type="chain" id="PRO_5047190413" evidence="8">
    <location>
        <begin position="23"/>
        <end position="1063"/>
    </location>
</feature>
<keyword evidence="2 7" id="KW-0813">Transport</keyword>
<evidence type="ECO:0000256" key="8">
    <source>
        <dbReference type="SAM" id="SignalP"/>
    </source>
</evidence>
<dbReference type="InterPro" id="IPR023996">
    <property type="entry name" value="TonB-dep_OMP_SusC/RagA"/>
</dbReference>
<feature type="signal peptide" evidence="8">
    <location>
        <begin position="1"/>
        <end position="22"/>
    </location>
</feature>
<dbReference type="PROSITE" id="PS52016">
    <property type="entry name" value="TONB_DEPENDENT_REC_3"/>
    <property type="match status" value="1"/>
</dbReference>
<dbReference type="Pfam" id="PF07715">
    <property type="entry name" value="Plug"/>
    <property type="match status" value="1"/>
</dbReference>